<reference evidence="4" key="1">
    <citation type="journal article" date="2017" name="Nat. Ecol. Evol.">
        <title>Genome expansion and lineage-specific genetic innovations in the forest pathogenic fungi Armillaria.</title>
        <authorList>
            <person name="Sipos G."/>
            <person name="Prasanna A.N."/>
            <person name="Walter M.C."/>
            <person name="O'Connor E."/>
            <person name="Balint B."/>
            <person name="Krizsan K."/>
            <person name="Kiss B."/>
            <person name="Hess J."/>
            <person name="Varga T."/>
            <person name="Slot J."/>
            <person name="Riley R."/>
            <person name="Boka B."/>
            <person name="Rigling D."/>
            <person name="Barry K."/>
            <person name="Lee J."/>
            <person name="Mihaltcheva S."/>
            <person name="LaButti K."/>
            <person name="Lipzen A."/>
            <person name="Waldron R."/>
            <person name="Moloney N.M."/>
            <person name="Sperisen C."/>
            <person name="Kredics L."/>
            <person name="Vagvoelgyi C."/>
            <person name="Patrignani A."/>
            <person name="Fitzpatrick D."/>
            <person name="Nagy I."/>
            <person name="Doyle S."/>
            <person name="Anderson J.B."/>
            <person name="Grigoriev I.V."/>
            <person name="Gueldener U."/>
            <person name="Muensterkoetter M."/>
            <person name="Nagy L.G."/>
        </authorList>
    </citation>
    <scope>NUCLEOTIDE SEQUENCE [LARGE SCALE GENOMIC DNA]</scope>
    <source>
        <strain evidence="4">28-4</strain>
    </source>
</reference>
<dbReference type="PANTHER" id="PTHR46177:SF1">
    <property type="entry name" value="INTEGRASE CATALYTIC DOMAIN-CONTAINING PROTEIN"/>
    <property type="match status" value="1"/>
</dbReference>
<dbReference type="InterPro" id="IPR058913">
    <property type="entry name" value="Integrase_dom_put"/>
</dbReference>
<sequence length="500" mass="58133">MPNQHLPLVPVELILPRLKELWAFQGNMTDEVICEELNKVFNQSKYTLGLSSFKRMRKRLGFLSTRQQKHTVHSISEGMEDLRTRFPKAGYFEMKKGLRVDHNIRVSRETIKEWVHMNEPDLAARRMRKSLIRKVFYCAGVNDLWCIDQHDKWKYRFGLCLHVCVDPFTGVIKWMKIWWNNSNPILICKYYLDVVERTGYGPLLTQSDLGNENGNVARAHTFLRQWADPDLQDTLQHRWMAEKKNVPPEIVWSVYRRTCSFGYEHVLQFGIEQGWYDPKIPLEALVFRYIFIPWLQNELDEYVVKNNTTKKRHDRKVARPNGVPLLIEQAPEHFDAEDYKVAFSPDSIATARQIYAPKDHPVLKLVPDSFRQHAELFMAELGRPKVIRERIWDIYLALLARFRDHNIVALDEWDVFVDDTYDNAPEANGNATRQIPLFPLQGGPERVVLSGTCKFTYYPSCSGSEADKSGEGDGEEETETEEDGLSGEAPIIQIATLILF</sequence>
<dbReference type="Pfam" id="PF24764">
    <property type="entry name" value="rva_4"/>
    <property type="match status" value="1"/>
</dbReference>
<keyword evidence="4" id="KW-1185">Reference proteome</keyword>
<organism evidence="3 4">
    <name type="scientific">Armillaria solidipes</name>
    <dbReference type="NCBI Taxonomy" id="1076256"/>
    <lineage>
        <taxon>Eukaryota</taxon>
        <taxon>Fungi</taxon>
        <taxon>Dikarya</taxon>
        <taxon>Basidiomycota</taxon>
        <taxon>Agaricomycotina</taxon>
        <taxon>Agaricomycetes</taxon>
        <taxon>Agaricomycetidae</taxon>
        <taxon>Agaricales</taxon>
        <taxon>Marasmiineae</taxon>
        <taxon>Physalacriaceae</taxon>
        <taxon>Armillaria</taxon>
    </lineage>
</organism>
<dbReference type="PANTHER" id="PTHR46177">
    <property type="entry name" value="INTEGRASE CATALYTIC DOMAIN-CONTAINING PROTEIN"/>
    <property type="match status" value="1"/>
</dbReference>
<feature type="domain" description="Integrase core" evidence="2">
    <location>
        <begin position="135"/>
        <end position="316"/>
    </location>
</feature>
<evidence type="ECO:0000313" key="4">
    <source>
        <dbReference type="Proteomes" id="UP000218334"/>
    </source>
</evidence>
<evidence type="ECO:0000313" key="3">
    <source>
        <dbReference type="EMBL" id="PBK60340.1"/>
    </source>
</evidence>
<feature type="region of interest" description="Disordered" evidence="1">
    <location>
        <begin position="463"/>
        <end position="488"/>
    </location>
</feature>
<dbReference type="STRING" id="1076256.A0A2H3ARV8"/>
<dbReference type="Proteomes" id="UP000218334">
    <property type="component" value="Unassembled WGS sequence"/>
</dbReference>
<proteinExistence type="predicted"/>
<evidence type="ECO:0000259" key="2">
    <source>
        <dbReference type="Pfam" id="PF24764"/>
    </source>
</evidence>
<name>A0A2H3ARV8_9AGAR</name>
<protein>
    <recommendedName>
        <fullName evidence="2">Integrase core domain-containing protein</fullName>
    </recommendedName>
</protein>
<evidence type="ECO:0000256" key="1">
    <source>
        <dbReference type="SAM" id="MobiDB-lite"/>
    </source>
</evidence>
<feature type="compositionally biased region" description="Acidic residues" evidence="1">
    <location>
        <begin position="472"/>
        <end position="485"/>
    </location>
</feature>
<dbReference type="AlphaFoldDB" id="A0A2H3ARV8"/>
<gene>
    <name evidence="3" type="ORF">ARMSODRAFT_990957</name>
</gene>
<dbReference type="EMBL" id="KZ293488">
    <property type="protein sequence ID" value="PBK60340.1"/>
    <property type="molecule type" value="Genomic_DNA"/>
</dbReference>
<accession>A0A2H3ARV8</accession>